<evidence type="ECO:0000313" key="1">
    <source>
        <dbReference type="EMBL" id="KAB1077255.1"/>
    </source>
</evidence>
<dbReference type="Proteomes" id="UP000474159">
    <property type="component" value="Unassembled WGS sequence"/>
</dbReference>
<organism evidence="1 2">
    <name type="scientific">Methylobacterium soli</name>
    <dbReference type="NCBI Taxonomy" id="553447"/>
    <lineage>
        <taxon>Bacteria</taxon>
        <taxon>Pseudomonadati</taxon>
        <taxon>Pseudomonadota</taxon>
        <taxon>Alphaproteobacteria</taxon>
        <taxon>Hyphomicrobiales</taxon>
        <taxon>Methylobacteriaceae</taxon>
        <taxon>Methylobacterium</taxon>
    </lineage>
</organism>
<sequence>MSGHSVHIKLDGRTYSGTFKVDRNFMTVTTPYGKKTVQVDKAQHAALAQRLLEELVQQEKARKGSSL</sequence>
<keyword evidence="2" id="KW-1185">Reference proteome</keyword>
<gene>
    <name evidence="1" type="ORF">F6X53_19375</name>
</gene>
<accession>A0A6L3T2E8</accession>
<proteinExistence type="predicted"/>
<dbReference type="EMBL" id="VZZK01000022">
    <property type="protein sequence ID" value="KAB1077255.1"/>
    <property type="molecule type" value="Genomic_DNA"/>
</dbReference>
<reference evidence="1 2" key="1">
    <citation type="submission" date="2019-09" db="EMBL/GenBank/DDBJ databases">
        <title>YIM 48816 draft genome.</title>
        <authorList>
            <person name="Jiang L."/>
        </authorList>
    </citation>
    <scope>NUCLEOTIDE SEQUENCE [LARGE SCALE GENOMIC DNA]</scope>
    <source>
        <strain evidence="1 2">YIM 48816</strain>
    </source>
</reference>
<evidence type="ECO:0000313" key="2">
    <source>
        <dbReference type="Proteomes" id="UP000474159"/>
    </source>
</evidence>
<dbReference type="OrthoDB" id="8020306at2"/>
<protein>
    <submittedName>
        <fullName evidence="1">Uncharacterized protein</fullName>
    </submittedName>
</protein>
<comment type="caution">
    <text evidence="1">The sequence shown here is derived from an EMBL/GenBank/DDBJ whole genome shotgun (WGS) entry which is preliminary data.</text>
</comment>
<name>A0A6L3T2E8_9HYPH</name>
<dbReference type="AlphaFoldDB" id="A0A6L3T2E8"/>
<dbReference type="RefSeq" id="WP_151001837.1">
    <property type="nucleotide sequence ID" value="NZ_BPQY01000755.1"/>
</dbReference>